<sequence>MRTLEEFAAIKSCPELFHFANSISDLLKPSLGSQGSLLLRAHSYPLLSDAEFEASSDDVAAKTMTTATDDNIEILSCHVEQEDEEFSIPCQSSLVPFKLANGESLSDDRTISQRKRVVRAVGAVTFLLLLFSIILIGISLNMSKNIDEMVKTKSDNQQEAFQDTQLFSTSTLGLPPLDRANEQRPSENVVLFGVRQSTLSHRQPASSFNTRKENLTRFDRT</sequence>
<feature type="compositionally biased region" description="Basic and acidic residues" evidence="1">
    <location>
        <begin position="210"/>
        <end position="221"/>
    </location>
</feature>
<feature type="transmembrane region" description="Helical" evidence="2">
    <location>
        <begin position="117"/>
        <end position="140"/>
    </location>
</feature>
<name>A0A9W2YDU0_BIOGL</name>
<keyword evidence="3" id="KW-1185">Reference proteome</keyword>
<dbReference type="RefSeq" id="XP_055860892.1">
    <property type="nucleotide sequence ID" value="XM_056004917.1"/>
</dbReference>
<proteinExistence type="predicted"/>
<evidence type="ECO:0000313" key="4">
    <source>
        <dbReference type="RefSeq" id="XP_055860892.1"/>
    </source>
</evidence>
<dbReference type="AlphaFoldDB" id="A0A9W2YDU0"/>
<dbReference type="OMA" id="ISMRNPQ"/>
<dbReference type="GeneID" id="106050387"/>
<organism evidence="3 5">
    <name type="scientific">Biomphalaria glabrata</name>
    <name type="common">Bloodfluke planorb</name>
    <name type="synonym">Freshwater snail</name>
    <dbReference type="NCBI Taxonomy" id="6526"/>
    <lineage>
        <taxon>Eukaryota</taxon>
        <taxon>Metazoa</taxon>
        <taxon>Spiralia</taxon>
        <taxon>Lophotrochozoa</taxon>
        <taxon>Mollusca</taxon>
        <taxon>Gastropoda</taxon>
        <taxon>Heterobranchia</taxon>
        <taxon>Euthyneura</taxon>
        <taxon>Panpulmonata</taxon>
        <taxon>Hygrophila</taxon>
        <taxon>Lymnaeoidea</taxon>
        <taxon>Planorbidae</taxon>
        <taxon>Biomphalaria</taxon>
    </lineage>
</organism>
<reference evidence="4 5" key="1">
    <citation type="submission" date="2025-04" db="UniProtKB">
        <authorList>
            <consortium name="RefSeq"/>
        </authorList>
    </citation>
    <scope>IDENTIFICATION</scope>
</reference>
<feature type="region of interest" description="Disordered" evidence="1">
    <location>
        <begin position="202"/>
        <end position="221"/>
    </location>
</feature>
<keyword evidence="2" id="KW-0812">Transmembrane</keyword>
<evidence type="ECO:0000313" key="5">
    <source>
        <dbReference type="RefSeq" id="XP_055860893.1"/>
    </source>
</evidence>
<dbReference type="OrthoDB" id="6129421at2759"/>
<keyword evidence="2" id="KW-0472">Membrane</keyword>
<keyword evidence="2" id="KW-1133">Transmembrane helix</keyword>
<evidence type="ECO:0000313" key="3">
    <source>
        <dbReference type="Proteomes" id="UP001165740"/>
    </source>
</evidence>
<evidence type="ECO:0000256" key="2">
    <source>
        <dbReference type="SAM" id="Phobius"/>
    </source>
</evidence>
<dbReference type="RefSeq" id="XP_055860893.1">
    <property type="nucleotide sequence ID" value="XM_056004918.1"/>
</dbReference>
<dbReference type="Proteomes" id="UP001165740">
    <property type="component" value="Chromosome 11"/>
</dbReference>
<evidence type="ECO:0000256" key="1">
    <source>
        <dbReference type="SAM" id="MobiDB-lite"/>
    </source>
</evidence>
<gene>
    <name evidence="4 5" type="primary">LOC106050387</name>
</gene>
<accession>A0A9W2YDU0</accession>
<protein>
    <submittedName>
        <fullName evidence="4 5">Uncharacterized protein LOC106050387 isoform X1</fullName>
    </submittedName>
</protein>